<comment type="pathway">
    <text evidence="2 3">Cell wall biogenesis; peptidoglycan biosynthesis.</text>
</comment>
<dbReference type="GO" id="GO:0071555">
    <property type="term" value="P:cell wall organization"/>
    <property type="evidence" value="ECO:0007669"/>
    <property type="project" value="UniProtKB-KW"/>
</dbReference>
<comment type="function">
    <text evidence="2">Catalyzes the addition of meso-diaminopimelic acid to the nucleotide precursor UDP-N-acetylmuramoyl-L-alanyl-D-glutamate (UMAG) in the biosynthesis of bacterial cell-wall peptidoglycan.</text>
</comment>
<keyword evidence="2" id="KW-0460">Magnesium</keyword>
<keyword evidence="2 3" id="KW-0133">Cell shape</keyword>
<dbReference type="GO" id="GO:0008360">
    <property type="term" value="P:regulation of cell shape"/>
    <property type="evidence" value="ECO:0007669"/>
    <property type="project" value="UniProtKB-KW"/>
</dbReference>
<organism evidence="6 7">
    <name type="scientific">Acinetobacter sedimenti</name>
    <dbReference type="NCBI Taxonomy" id="2919922"/>
    <lineage>
        <taxon>Bacteria</taxon>
        <taxon>Pseudomonadati</taxon>
        <taxon>Pseudomonadota</taxon>
        <taxon>Gammaproteobacteria</taxon>
        <taxon>Moraxellales</taxon>
        <taxon>Moraxellaceae</taxon>
        <taxon>Acinetobacter</taxon>
    </lineage>
</organism>
<dbReference type="PANTHER" id="PTHR23135">
    <property type="entry name" value="MUR LIGASE FAMILY MEMBER"/>
    <property type="match status" value="1"/>
</dbReference>
<dbReference type="Pfam" id="PF02875">
    <property type="entry name" value="Mur_ligase_C"/>
    <property type="match status" value="1"/>
</dbReference>
<feature type="modified residue" description="N6-carboxylysine" evidence="2">
    <location>
        <position position="228"/>
    </location>
</feature>
<evidence type="ECO:0000256" key="3">
    <source>
        <dbReference type="RuleBase" id="RU004135"/>
    </source>
</evidence>
<keyword evidence="2" id="KW-0067">ATP-binding</keyword>
<keyword evidence="2 3" id="KW-0573">Peptidoglycan synthesis</keyword>
<dbReference type="InterPro" id="IPR013221">
    <property type="entry name" value="Mur_ligase_cen"/>
</dbReference>
<dbReference type="InterPro" id="IPR036615">
    <property type="entry name" value="Mur_ligase_C_dom_sf"/>
</dbReference>
<feature type="short sequence motif" description="Meso-diaminopimelate recognition motif" evidence="2">
    <location>
        <begin position="416"/>
        <end position="419"/>
    </location>
</feature>
<evidence type="ECO:0000256" key="2">
    <source>
        <dbReference type="HAMAP-Rule" id="MF_00208"/>
    </source>
</evidence>
<protein>
    <recommendedName>
        <fullName evidence="2">UDP-N-acetylmuramoyl-L-alanyl-D-glutamate--2,6-diaminopimelate ligase</fullName>
        <ecNumber evidence="2">6.3.2.13</ecNumber>
    </recommendedName>
    <alternativeName>
        <fullName evidence="2">Meso-A2pm-adding enzyme</fullName>
    </alternativeName>
    <alternativeName>
        <fullName evidence="2">Meso-diaminopimelate-adding enzyme</fullName>
    </alternativeName>
    <alternativeName>
        <fullName evidence="2">UDP-MurNAc-L-Ala-D-Glu:meso-diaminopimelate ligase</fullName>
    </alternativeName>
    <alternativeName>
        <fullName evidence="2">UDP-MurNAc-tripeptide synthetase</fullName>
    </alternativeName>
    <alternativeName>
        <fullName evidence="2">UDP-N-acetylmuramyl-tripeptide synthetase</fullName>
    </alternativeName>
</protein>
<accession>A0A9X2B5D5</accession>
<feature type="domain" description="Mur ligase C-terminal" evidence="4">
    <location>
        <begin position="344"/>
        <end position="473"/>
    </location>
</feature>
<dbReference type="InterPro" id="IPR036565">
    <property type="entry name" value="Mur-like_cat_sf"/>
</dbReference>
<dbReference type="GO" id="GO:0005737">
    <property type="term" value="C:cytoplasm"/>
    <property type="evidence" value="ECO:0007669"/>
    <property type="project" value="UniProtKB-SubCell"/>
</dbReference>
<keyword evidence="7" id="KW-1185">Reference proteome</keyword>
<feature type="binding site" evidence="2">
    <location>
        <position position="475"/>
    </location>
    <ligand>
        <name>meso-2,6-diaminopimelate</name>
        <dbReference type="ChEBI" id="CHEBI:57791"/>
    </ligand>
</feature>
<keyword evidence="2 6" id="KW-0436">Ligase</keyword>
<dbReference type="Gene3D" id="3.40.1190.10">
    <property type="entry name" value="Mur-like, catalytic domain"/>
    <property type="match status" value="1"/>
</dbReference>
<comment type="similarity">
    <text evidence="1 2">Belongs to the MurCDEF family. MurE subfamily.</text>
</comment>
<evidence type="ECO:0000259" key="4">
    <source>
        <dbReference type="Pfam" id="PF02875"/>
    </source>
</evidence>
<feature type="binding site" evidence="2">
    <location>
        <position position="188"/>
    </location>
    <ligand>
        <name>UDP-N-acetyl-alpha-D-muramoyl-L-alanyl-D-glutamate</name>
        <dbReference type="ChEBI" id="CHEBI:83900"/>
    </ligand>
</feature>
<dbReference type="GO" id="GO:0009252">
    <property type="term" value="P:peptidoglycan biosynthetic process"/>
    <property type="evidence" value="ECO:0007669"/>
    <property type="project" value="UniProtKB-UniRule"/>
</dbReference>
<feature type="binding site" evidence="2">
    <location>
        <position position="392"/>
    </location>
    <ligand>
        <name>meso-2,6-diaminopimelate</name>
        <dbReference type="ChEBI" id="CHEBI:57791"/>
    </ligand>
</feature>
<keyword evidence="2" id="KW-0963">Cytoplasm</keyword>
<feature type="binding site" evidence="2">
    <location>
        <begin position="416"/>
        <end position="419"/>
    </location>
    <ligand>
        <name>meso-2,6-diaminopimelate</name>
        <dbReference type="ChEBI" id="CHEBI:57791"/>
    </ligand>
</feature>
<feature type="binding site" evidence="2">
    <location>
        <begin position="161"/>
        <end position="162"/>
    </location>
    <ligand>
        <name>UDP-N-acetyl-alpha-D-muramoyl-L-alanyl-D-glutamate</name>
        <dbReference type="ChEBI" id="CHEBI:83900"/>
    </ligand>
</feature>
<dbReference type="InterPro" id="IPR005761">
    <property type="entry name" value="UDP-N-AcMur-Glu-dNH2Pim_ligase"/>
</dbReference>
<comment type="caution">
    <text evidence="6">The sequence shown here is derived from an EMBL/GenBank/DDBJ whole genome shotgun (WGS) entry which is preliminary data.</text>
</comment>
<reference evidence="6" key="1">
    <citation type="submission" date="2022-02" db="EMBL/GenBank/DDBJ databases">
        <title>Acinetobacter A3.8 sp. nov., isolated from Sediment (Zhairuo Island).</title>
        <authorList>
            <person name="Zheng K."/>
        </authorList>
    </citation>
    <scope>NUCLEOTIDE SEQUENCE</scope>
    <source>
        <strain evidence="6">A3.8</strain>
    </source>
</reference>
<feature type="binding site" evidence="2">
    <location>
        <position position="36"/>
    </location>
    <ligand>
        <name>UDP-N-acetyl-alpha-D-muramoyl-L-alanyl-D-glutamate</name>
        <dbReference type="ChEBI" id="CHEBI:83900"/>
    </ligand>
</feature>
<comment type="subcellular location">
    <subcellularLocation>
        <location evidence="2 3">Cytoplasm</location>
    </subcellularLocation>
</comment>
<feature type="binding site" evidence="2">
    <location>
        <position position="194"/>
    </location>
    <ligand>
        <name>UDP-N-acetyl-alpha-D-muramoyl-L-alanyl-D-glutamate</name>
        <dbReference type="ChEBI" id="CHEBI:83900"/>
    </ligand>
</feature>
<feature type="binding site" evidence="2">
    <location>
        <position position="471"/>
    </location>
    <ligand>
        <name>meso-2,6-diaminopimelate</name>
        <dbReference type="ChEBI" id="CHEBI:57791"/>
    </ligand>
</feature>
<dbReference type="GO" id="GO:0000287">
    <property type="term" value="F:magnesium ion binding"/>
    <property type="evidence" value="ECO:0007669"/>
    <property type="project" value="UniProtKB-UniRule"/>
</dbReference>
<dbReference type="Gene3D" id="3.40.1390.10">
    <property type="entry name" value="MurE/MurF, N-terminal domain"/>
    <property type="match status" value="1"/>
</dbReference>
<comment type="cofactor">
    <cofactor evidence="2">
        <name>Mg(2+)</name>
        <dbReference type="ChEBI" id="CHEBI:18420"/>
    </cofactor>
</comment>
<dbReference type="PANTHER" id="PTHR23135:SF4">
    <property type="entry name" value="UDP-N-ACETYLMURAMOYL-L-ALANYL-D-GLUTAMATE--2,6-DIAMINOPIMELATE LIGASE MURE HOMOLOG, CHLOROPLASTIC"/>
    <property type="match status" value="1"/>
</dbReference>
<name>A0A9X2B5D5_9GAMM</name>
<keyword evidence="2 3" id="KW-0961">Cell wall biogenesis/degradation</keyword>
<evidence type="ECO:0000259" key="5">
    <source>
        <dbReference type="Pfam" id="PF08245"/>
    </source>
</evidence>
<comment type="caution">
    <text evidence="2">Lacks conserved residue(s) required for the propagation of feature annotation.</text>
</comment>
<comment type="PTM">
    <text evidence="2">Carboxylation is probably crucial for Mg(2+) binding and, consequently, for the gamma-phosphate positioning of ATP.</text>
</comment>
<evidence type="ECO:0000256" key="1">
    <source>
        <dbReference type="ARBA" id="ARBA00005898"/>
    </source>
</evidence>
<gene>
    <name evidence="2" type="primary">murE</name>
    <name evidence="6" type="ORF">MKI79_00535</name>
</gene>
<evidence type="ECO:0000313" key="6">
    <source>
        <dbReference type="EMBL" id="MCJ8145418.1"/>
    </source>
</evidence>
<feature type="binding site" evidence="2">
    <location>
        <begin position="119"/>
        <end position="125"/>
    </location>
    <ligand>
        <name>ATP</name>
        <dbReference type="ChEBI" id="CHEBI:30616"/>
    </ligand>
</feature>
<dbReference type="GO" id="GO:0051301">
    <property type="term" value="P:cell division"/>
    <property type="evidence" value="ECO:0007669"/>
    <property type="project" value="UniProtKB-KW"/>
</dbReference>
<dbReference type="RefSeq" id="WP_241570030.1">
    <property type="nucleotide sequence ID" value="NZ_JAKUML010000001.1"/>
</dbReference>
<dbReference type="AlphaFoldDB" id="A0A9X2B5D5"/>
<feature type="binding site" evidence="2">
    <location>
        <position position="34"/>
    </location>
    <ligand>
        <name>UDP-N-acetyl-alpha-D-muramoyl-L-alanyl-D-glutamate</name>
        <dbReference type="ChEBI" id="CHEBI:83900"/>
    </ligand>
</feature>
<dbReference type="SUPFAM" id="SSF53623">
    <property type="entry name" value="MurD-like peptide ligases, catalytic domain"/>
    <property type="match status" value="1"/>
</dbReference>
<dbReference type="GO" id="GO:0005524">
    <property type="term" value="F:ATP binding"/>
    <property type="evidence" value="ECO:0007669"/>
    <property type="project" value="UniProtKB-UniRule"/>
</dbReference>
<dbReference type="SUPFAM" id="SSF53244">
    <property type="entry name" value="MurD-like peptide ligases, peptide-binding domain"/>
    <property type="match status" value="1"/>
</dbReference>
<dbReference type="Pfam" id="PF08245">
    <property type="entry name" value="Mur_ligase_M"/>
    <property type="match status" value="1"/>
</dbReference>
<comment type="catalytic activity">
    <reaction evidence="2">
        <text>UDP-N-acetyl-alpha-D-muramoyl-L-alanyl-D-glutamate + meso-2,6-diaminopimelate + ATP = UDP-N-acetyl-alpha-D-muramoyl-L-alanyl-gamma-D-glutamyl-meso-2,6-diaminopimelate + ADP + phosphate + H(+)</text>
        <dbReference type="Rhea" id="RHEA:23676"/>
        <dbReference type="ChEBI" id="CHEBI:15378"/>
        <dbReference type="ChEBI" id="CHEBI:30616"/>
        <dbReference type="ChEBI" id="CHEBI:43474"/>
        <dbReference type="ChEBI" id="CHEBI:57791"/>
        <dbReference type="ChEBI" id="CHEBI:83900"/>
        <dbReference type="ChEBI" id="CHEBI:83905"/>
        <dbReference type="ChEBI" id="CHEBI:456216"/>
        <dbReference type="EC" id="6.3.2.13"/>
    </reaction>
</comment>
<proteinExistence type="inferred from homology"/>
<keyword evidence="2 3" id="KW-0132">Cell division</keyword>
<dbReference type="Gene3D" id="3.90.190.20">
    <property type="entry name" value="Mur ligase, C-terminal domain"/>
    <property type="match status" value="1"/>
</dbReference>
<dbReference type="SUPFAM" id="SSF63418">
    <property type="entry name" value="MurE/MurF N-terminal domain"/>
    <property type="match status" value="1"/>
</dbReference>
<dbReference type="Proteomes" id="UP001139701">
    <property type="component" value="Unassembled WGS sequence"/>
</dbReference>
<dbReference type="EMBL" id="JAKUML010000001">
    <property type="protein sequence ID" value="MCJ8145418.1"/>
    <property type="molecule type" value="Genomic_DNA"/>
</dbReference>
<dbReference type="HAMAP" id="MF_00208">
    <property type="entry name" value="MurE"/>
    <property type="match status" value="1"/>
</dbReference>
<sequence>MSTLQQIWTEEVASITAHVSLPKWTNDTFSGFQLDSRKVQIGDIFIALQGVNNDLEKTQHYINGALEKGVIGVLTEVQVPAHEKVLYLPQLRQILGLLQQQLLQSKAPLELAEVVAVTGTNGKTTVSRLIAELLTMLGQATAVMGTTGNGILPNLQASTHTTLDALHLQQSFYDYSLQGARYLALEASSHGLEQGRLAGMPISVAAFTNLSRDHLDYHKTLENYAEAKAILFDFPSLKHAVIHQDDDFTALMIEHAKNNPAKPSIVTYSMRHDNADYHLSDVQFSLDGASFTLRCNSGEYQVNSPLLGRFNVENVLAAIICVEKLGHALADVVPLVENLKGAPGRMQVIADQGRLFIVDYAHTPDALAQVLQSLKAHVEHQLWAVYGCGGDRDRGKRPEMTQAVIDCADQVLMTTDNPRTEDPLQIFADMKANLSEQVLGAEHFHEIHDRREAIKFAVGHAKQGDIVVIAGKGHENYQEIDGVRHWFDDVVEVESAINAQSHQHHGYPAE</sequence>
<dbReference type="InterPro" id="IPR035911">
    <property type="entry name" value="MurE/MurF_N"/>
</dbReference>
<dbReference type="EC" id="6.3.2.13" evidence="2"/>
<dbReference type="GO" id="GO:0008765">
    <property type="term" value="F:UDP-N-acetylmuramoylalanyl-D-glutamate-2,6-diaminopimelate ligase activity"/>
    <property type="evidence" value="ECO:0007669"/>
    <property type="project" value="UniProtKB-UniRule"/>
</dbReference>
<feature type="binding site" evidence="2">
    <location>
        <position position="196"/>
    </location>
    <ligand>
        <name>UDP-N-acetyl-alpha-D-muramoyl-L-alanyl-D-glutamate</name>
        <dbReference type="ChEBI" id="CHEBI:83900"/>
    </ligand>
</feature>
<keyword evidence="2" id="KW-0547">Nucleotide-binding</keyword>
<feature type="domain" description="Mur ligase central" evidence="5">
    <location>
        <begin position="117"/>
        <end position="321"/>
    </location>
</feature>
<dbReference type="NCBIfam" id="TIGR01085">
    <property type="entry name" value="murE"/>
    <property type="match status" value="1"/>
</dbReference>
<dbReference type="NCBIfam" id="NF001126">
    <property type="entry name" value="PRK00139.1-4"/>
    <property type="match status" value="1"/>
</dbReference>
<evidence type="ECO:0000313" key="7">
    <source>
        <dbReference type="Proteomes" id="UP001139701"/>
    </source>
</evidence>
<keyword evidence="2 3" id="KW-0131">Cell cycle</keyword>
<dbReference type="InterPro" id="IPR004101">
    <property type="entry name" value="Mur_ligase_C"/>
</dbReference>